<evidence type="ECO:0000313" key="3">
    <source>
        <dbReference type="EMBL" id="GAU36235.1"/>
    </source>
</evidence>
<gene>
    <name evidence="3" type="ORF">TSUD_214320</name>
</gene>
<dbReference type="EMBL" id="DF973623">
    <property type="protein sequence ID" value="GAU36235.1"/>
    <property type="molecule type" value="Genomic_DNA"/>
</dbReference>
<dbReference type="SUPFAM" id="SSF81383">
    <property type="entry name" value="F-box domain"/>
    <property type="match status" value="1"/>
</dbReference>
<reference evidence="4" key="1">
    <citation type="journal article" date="2017" name="Front. Plant Sci.">
        <title>Climate Clever Clovers: New Paradigm to Reduce the Environmental Footprint of Ruminants by Breeding Low Methanogenic Forages Utilizing Haplotype Variation.</title>
        <authorList>
            <person name="Kaur P."/>
            <person name="Appels R."/>
            <person name="Bayer P.E."/>
            <person name="Keeble-Gagnere G."/>
            <person name="Wang J."/>
            <person name="Hirakawa H."/>
            <person name="Shirasawa K."/>
            <person name="Vercoe P."/>
            <person name="Stefanova K."/>
            <person name="Durmic Z."/>
            <person name="Nichols P."/>
            <person name="Revell C."/>
            <person name="Isobe S.N."/>
            <person name="Edwards D."/>
            <person name="Erskine W."/>
        </authorList>
    </citation>
    <scope>NUCLEOTIDE SEQUENCE [LARGE SCALE GENOMIC DNA]</scope>
    <source>
        <strain evidence="4">cv. Daliak</strain>
    </source>
</reference>
<dbReference type="SMART" id="SM00256">
    <property type="entry name" value="FBOX"/>
    <property type="match status" value="1"/>
</dbReference>
<evidence type="ECO:0000256" key="1">
    <source>
        <dbReference type="SAM" id="MobiDB-lite"/>
    </source>
</evidence>
<protein>
    <recommendedName>
        <fullName evidence="2">F-box domain-containing protein</fullName>
    </recommendedName>
</protein>
<dbReference type="InterPro" id="IPR017451">
    <property type="entry name" value="F-box-assoc_interact_dom"/>
</dbReference>
<dbReference type="PANTHER" id="PTHR31672:SF13">
    <property type="entry name" value="F-BOX PROTEIN CPR30-LIKE"/>
    <property type="match status" value="1"/>
</dbReference>
<dbReference type="InterPro" id="IPR050796">
    <property type="entry name" value="SCF_F-box_component"/>
</dbReference>
<keyword evidence="4" id="KW-1185">Reference proteome</keyword>
<dbReference type="Pfam" id="PF08268">
    <property type="entry name" value="FBA_3"/>
    <property type="match status" value="1"/>
</dbReference>
<name>A0A2Z6NJX3_TRISU</name>
<sequence length="309" mass="34940">MERKRGSIPSARARKRGKTGNEKVDDIENQELGPSFADLPFPITNDILLRLSTKSVLICKRVCRTWNTLISDPHFKKLHFERSSIGFLIRTCDPKLVSRTMYLLEDEPPELDSECSNSLKLEPTLKLPLRDGKLVLDEQDGTDGFLVCNAEDHRFDVVNSCNGLLCLCQPFNNDPLVVCNPVTGEFIRLPKVIKSSHSQGTLYSGIGFHTKTNEYKVVRILYGRISNVEINVVGTPTWRKVRVDDLPSPPTFFQHNVICMGALRDSLYVCNASLPSSMDVWIMKDDDTGIFWTKAFTWRGCAKFKLPAE</sequence>
<dbReference type="Pfam" id="PF00646">
    <property type="entry name" value="F-box"/>
    <property type="match status" value="1"/>
</dbReference>
<feature type="domain" description="F-box" evidence="2">
    <location>
        <begin position="33"/>
        <end position="78"/>
    </location>
</feature>
<dbReference type="AlphaFoldDB" id="A0A2Z6NJX3"/>
<dbReference type="OrthoDB" id="1433352at2759"/>
<feature type="region of interest" description="Disordered" evidence="1">
    <location>
        <begin position="1"/>
        <end position="27"/>
    </location>
</feature>
<dbReference type="InterPro" id="IPR013187">
    <property type="entry name" value="F-box-assoc_dom_typ3"/>
</dbReference>
<dbReference type="NCBIfam" id="TIGR01640">
    <property type="entry name" value="F_box_assoc_1"/>
    <property type="match status" value="1"/>
</dbReference>
<dbReference type="PROSITE" id="PS50181">
    <property type="entry name" value="FBOX"/>
    <property type="match status" value="1"/>
</dbReference>
<evidence type="ECO:0000313" key="4">
    <source>
        <dbReference type="Proteomes" id="UP000242715"/>
    </source>
</evidence>
<dbReference type="Gene3D" id="1.20.1280.50">
    <property type="match status" value="1"/>
</dbReference>
<organism evidence="3 4">
    <name type="scientific">Trifolium subterraneum</name>
    <name type="common">Subterranean clover</name>
    <dbReference type="NCBI Taxonomy" id="3900"/>
    <lineage>
        <taxon>Eukaryota</taxon>
        <taxon>Viridiplantae</taxon>
        <taxon>Streptophyta</taxon>
        <taxon>Embryophyta</taxon>
        <taxon>Tracheophyta</taxon>
        <taxon>Spermatophyta</taxon>
        <taxon>Magnoliopsida</taxon>
        <taxon>eudicotyledons</taxon>
        <taxon>Gunneridae</taxon>
        <taxon>Pentapetalae</taxon>
        <taxon>rosids</taxon>
        <taxon>fabids</taxon>
        <taxon>Fabales</taxon>
        <taxon>Fabaceae</taxon>
        <taxon>Papilionoideae</taxon>
        <taxon>50 kb inversion clade</taxon>
        <taxon>NPAAA clade</taxon>
        <taxon>Hologalegina</taxon>
        <taxon>IRL clade</taxon>
        <taxon>Trifolieae</taxon>
        <taxon>Trifolium</taxon>
    </lineage>
</organism>
<dbReference type="Proteomes" id="UP000242715">
    <property type="component" value="Unassembled WGS sequence"/>
</dbReference>
<accession>A0A2Z6NJX3</accession>
<dbReference type="PANTHER" id="PTHR31672">
    <property type="entry name" value="BNACNNG10540D PROTEIN"/>
    <property type="match status" value="1"/>
</dbReference>
<dbReference type="InterPro" id="IPR001810">
    <property type="entry name" value="F-box_dom"/>
</dbReference>
<proteinExistence type="predicted"/>
<dbReference type="InterPro" id="IPR036047">
    <property type="entry name" value="F-box-like_dom_sf"/>
</dbReference>
<evidence type="ECO:0000259" key="2">
    <source>
        <dbReference type="PROSITE" id="PS50181"/>
    </source>
</evidence>